<feature type="domain" description="DSL" evidence="7">
    <location>
        <begin position="39"/>
        <end position="83"/>
    </location>
</feature>
<name>A0ABD0RWT6_CIRMR</name>
<feature type="disulfide bond" evidence="5">
    <location>
        <begin position="41"/>
        <end position="50"/>
    </location>
</feature>
<evidence type="ECO:0000256" key="6">
    <source>
        <dbReference type="RuleBase" id="RU280815"/>
    </source>
</evidence>
<protein>
    <recommendedName>
        <fullName evidence="6">Delta-like protein</fullName>
    </recommendedName>
</protein>
<proteinExistence type="predicted"/>
<keyword evidence="6" id="KW-1133">Transmembrane helix</keyword>
<evidence type="ECO:0000256" key="2">
    <source>
        <dbReference type="ARBA" id="ARBA00022536"/>
    </source>
</evidence>
<keyword evidence="3 6" id="KW-0677">Repeat</keyword>
<keyword evidence="4 5" id="KW-1015">Disulfide bond</keyword>
<comment type="caution">
    <text evidence="8">The sequence shown here is derived from an EMBL/GenBank/DDBJ whole genome shotgun (WGS) entry which is preliminary data.</text>
</comment>
<keyword evidence="2 6" id="KW-0245">EGF-like domain</keyword>
<evidence type="ECO:0000256" key="1">
    <source>
        <dbReference type="ARBA" id="ARBA00022473"/>
    </source>
</evidence>
<dbReference type="Gene3D" id="2.60.40.3510">
    <property type="match status" value="1"/>
</dbReference>
<evidence type="ECO:0000256" key="4">
    <source>
        <dbReference type="ARBA" id="ARBA00023157"/>
    </source>
</evidence>
<reference evidence="8 9" key="1">
    <citation type="submission" date="2024-05" db="EMBL/GenBank/DDBJ databases">
        <title>Genome sequencing and assembly of Indian major carp, Cirrhinus mrigala (Hamilton, 1822).</title>
        <authorList>
            <person name="Mohindra V."/>
            <person name="Chowdhury L.M."/>
            <person name="Lal K."/>
            <person name="Jena J.K."/>
        </authorList>
    </citation>
    <scope>NUCLEOTIDE SEQUENCE [LARGE SCALE GENOMIC DNA]</scope>
    <source>
        <strain evidence="8">CM1030</strain>
        <tissue evidence="8">Blood</tissue>
    </source>
</reference>
<keyword evidence="6" id="KW-0732">Signal</keyword>
<keyword evidence="6" id="KW-0812">Transmembrane</keyword>
<dbReference type="EMBL" id="JAMKFB020000001">
    <property type="protein sequence ID" value="KAL0202858.1"/>
    <property type="molecule type" value="Genomic_DNA"/>
</dbReference>
<evidence type="ECO:0000313" key="8">
    <source>
        <dbReference type="EMBL" id="KAL0202858.1"/>
    </source>
</evidence>
<dbReference type="Proteomes" id="UP001529510">
    <property type="component" value="Unassembled WGS sequence"/>
</dbReference>
<dbReference type="AlphaFoldDB" id="A0ABD0RWT6"/>
<dbReference type="Gene3D" id="2.10.25.140">
    <property type="match status" value="1"/>
</dbReference>
<feature type="disulfide bond" evidence="5">
    <location>
        <begin position="54"/>
        <end position="66"/>
    </location>
</feature>
<dbReference type="SMART" id="SM00051">
    <property type="entry name" value="DSL"/>
    <property type="match status" value="1"/>
</dbReference>
<organism evidence="8 9">
    <name type="scientific">Cirrhinus mrigala</name>
    <name type="common">Mrigala</name>
    <dbReference type="NCBI Taxonomy" id="683832"/>
    <lineage>
        <taxon>Eukaryota</taxon>
        <taxon>Metazoa</taxon>
        <taxon>Chordata</taxon>
        <taxon>Craniata</taxon>
        <taxon>Vertebrata</taxon>
        <taxon>Euteleostomi</taxon>
        <taxon>Actinopterygii</taxon>
        <taxon>Neopterygii</taxon>
        <taxon>Teleostei</taxon>
        <taxon>Ostariophysi</taxon>
        <taxon>Cypriniformes</taxon>
        <taxon>Cyprinidae</taxon>
        <taxon>Labeoninae</taxon>
        <taxon>Labeonini</taxon>
        <taxon>Cirrhinus</taxon>
    </lineage>
</organism>
<accession>A0ABD0RWT6</accession>
<dbReference type="Pfam" id="PF01414">
    <property type="entry name" value="DSL"/>
    <property type="match status" value="1"/>
</dbReference>
<comment type="subcellular location">
    <subcellularLocation>
        <location evidence="6">Membrane</location>
        <topology evidence="6">Single-pass type I membrane protein</topology>
    </subcellularLocation>
</comment>
<evidence type="ECO:0000256" key="5">
    <source>
        <dbReference type="PROSITE-ProRule" id="PRU00377"/>
    </source>
</evidence>
<dbReference type="FunFam" id="2.10.25.140:FF:000001">
    <property type="entry name" value="Delta-like protein"/>
    <property type="match status" value="1"/>
</dbReference>
<evidence type="ECO:0000313" key="9">
    <source>
        <dbReference type="Proteomes" id="UP001529510"/>
    </source>
</evidence>
<evidence type="ECO:0000256" key="3">
    <source>
        <dbReference type="ARBA" id="ARBA00022737"/>
    </source>
</evidence>
<dbReference type="PROSITE" id="PS51051">
    <property type="entry name" value="DSL"/>
    <property type="match status" value="1"/>
</dbReference>
<feature type="non-terminal residue" evidence="8">
    <location>
        <position position="85"/>
    </location>
</feature>
<sequence length="85" mass="9847">NPERIISTMTTQRHLTVGEDWSQDLHSVGRTELKYSYRFVCDEHYYGEGCSVFCRPRDDAFGHFTCGERGEIICDAGWKGQYCTE</sequence>
<evidence type="ECO:0000259" key="7">
    <source>
        <dbReference type="PROSITE" id="PS51051"/>
    </source>
</evidence>
<feature type="disulfide bond" evidence="5">
    <location>
        <begin position="74"/>
        <end position="83"/>
    </location>
</feature>
<gene>
    <name evidence="8" type="ORF">M9458_000876</name>
</gene>
<dbReference type="GO" id="GO:0016020">
    <property type="term" value="C:membrane"/>
    <property type="evidence" value="ECO:0007669"/>
    <property type="project" value="UniProtKB-SubCell"/>
</dbReference>
<feature type="non-terminal residue" evidence="8">
    <location>
        <position position="1"/>
    </location>
</feature>
<keyword evidence="9" id="KW-1185">Reference proteome</keyword>
<keyword evidence="1 6" id="KW-0217">Developmental protein</keyword>
<keyword evidence="6" id="KW-0472">Membrane</keyword>
<comment type="function">
    <text evidence="6">Putative Notch ligand involved in the mediation of Notch signaling.</text>
</comment>
<dbReference type="InterPro" id="IPR001774">
    <property type="entry name" value="DSL"/>
</dbReference>